<dbReference type="Proteomes" id="UP001146793">
    <property type="component" value="Unassembled WGS sequence"/>
</dbReference>
<dbReference type="Proteomes" id="UP001150062">
    <property type="component" value="Unassembled WGS sequence"/>
</dbReference>
<keyword evidence="5" id="KW-1185">Reference proteome</keyword>
<dbReference type="InterPro" id="IPR043127">
    <property type="entry name" value="Sec-1-like_dom3a"/>
</dbReference>
<evidence type="ECO:0000313" key="3">
    <source>
        <dbReference type="EMBL" id="KAJ6240097.1"/>
    </source>
</evidence>
<dbReference type="InterPro" id="IPR043155">
    <property type="entry name" value="VPS33_dom3b"/>
</dbReference>
<evidence type="ECO:0000313" key="4">
    <source>
        <dbReference type="Proteomes" id="UP001146793"/>
    </source>
</evidence>
<dbReference type="GO" id="GO:0016192">
    <property type="term" value="P:vesicle-mediated transport"/>
    <property type="evidence" value="ECO:0007669"/>
    <property type="project" value="InterPro"/>
</dbReference>
<dbReference type="InterPro" id="IPR001619">
    <property type="entry name" value="Sec1-like"/>
</dbReference>
<dbReference type="Gene3D" id="3.40.50.1910">
    <property type="match status" value="1"/>
</dbReference>
<reference evidence="2" key="2">
    <citation type="submission" date="2022-08" db="EMBL/GenBank/DDBJ databases">
        <title>Novel sulphate-reducing endosymbionts in the free-living metamonad Anaeramoeba.</title>
        <authorList>
            <person name="Jerlstrom-Hultqvist J."/>
            <person name="Cepicka I."/>
            <person name="Gallot-Lavallee L."/>
            <person name="Salas-Leiva D."/>
            <person name="Curtis B.A."/>
            <person name="Zahonova K."/>
            <person name="Pipaliya S."/>
            <person name="Dacks J."/>
            <person name="Roger A.J."/>
        </authorList>
    </citation>
    <scope>NUCLEOTIDE SEQUENCE</scope>
    <source>
        <strain evidence="2">Busselton2</strain>
    </source>
</reference>
<comment type="similarity">
    <text evidence="1">Belongs to the STXBP/unc-18/SEC1 family.</text>
</comment>
<evidence type="ECO:0000313" key="5">
    <source>
        <dbReference type="Proteomes" id="UP001150062"/>
    </source>
</evidence>
<dbReference type="Gene3D" id="3.40.50.2060">
    <property type="match status" value="1"/>
</dbReference>
<name>A0AAV7ZBY5_9EUKA</name>
<dbReference type="PANTHER" id="PTHR11679">
    <property type="entry name" value="VESICLE PROTEIN SORTING-ASSOCIATED"/>
    <property type="match status" value="1"/>
</dbReference>
<dbReference type="EMBL" id="JAOAOG010000213">
    <property type="protein sequence ID" value="KAJ6240097.1"/>
    <property type="molecule type" value="Genomic_DNA"/>
</dbReference>
<sequence length="587" mass="66978">MALNLSETQVLDNIQILLEDIQNEFVKICNLVKGDIALILDPELSLPLSLCVDPPLLKKCRVTKLYELKDQDFQTTITKLFFYLKPRLEMMSLVADYIRSQEKVSSSCEIFIVFVPRRSMICEKELEKLGVLGAASLIEFQMDLLPLDGDILTLPNLSFTRELIDNDTSQLLNIAKSLIKFQVFFGKFQTIDWIGEYSGIVSDILQKTITSSFSKKMENSKVDQLIIFDRRVDLLSPLVTQLTYEGLIDEIHGLQNGNVLLNPEVLGQRGNKKIRIPLNSTDPIYSLIRDKNMSTMGEFLKRTIKNIAEKYGSRTSAKTLGELKDFVKMLPPLQKKHHSLGTHLSIYQDLVRITGGGSVLKKRIEIELGMLADGEKHFDYLKELIYREEDINIVLRLLCIQSIVIGGLKNKQFDFFRREIVHTYGFEHVVTLTNLEKLGLLKKKEGGNTFNSLRKNLKLFDDNFFKTNDISLVHSGYAPLSIRLIQKLFDNKNGWKSIDDLIKNNLGTNYGSIELVPKEKKSQNSKIQNFTKKLCLVFFIGGVTYAEISALRILSQRENSNVEFIIATTNMLNGNQLIRTSFPEKEK</sequence>
<gene>
    <name evidence="2" type="ORF">M0812_17633</name>
    <name evidence="3" type="ORF">M0813_24437</name>
</gene>
<dbReference type="Gene3D" id="1.25.40.850">
    <property type="match status" value="1"/>
</dbReference>
<dbReference type="InterPro" id="IPR036045">
    <property type="entry name" value="Sec1-like_sf"/>
</dbReference>
<dbReference type="InterPro" id="IPR027482">
    <property type="entry name" value="Sec1-like_dom2"/>
</dbReference>
<proteinExistence type="inferred from homology"/>
<reference evidence="3" key="1">
    <citation type="submission" date="2022-08" db="EMBL/GenBank/DDBJ databases">
        <title>Novel sulfate-reducing endosymbionts in the free-living metamonad Anaeramoeba.</title>
        <authorList>
            <person name="Jerlstrom-Hultqvist J."/>
            <person name="Cepicka I."/>
            <person name="Gallot-Lavallee L."/>
            <person name="Salas-Leiva D."/>
            <person name="Curtis B.A."/>
            <person name="Zahonova K."/>
            <person name="Pipaliya S."/>
            <person name="Dacks J."/>
            <person name="Roger A.J."/>
        </authorList>
    </citation>
    <scope>NUCLEOTIDE SEQUENCE</scope>
    <source>
        <strain evidence="3">Schooner1</strain>
    </source>
</reference>
<dbReference type="EMBL" id="JANTQA010000033">
    <property type="protein sequence ID" value="KAJ3438446.1"/>
    <property type="molecule type" value="Genomic_DNA"/>
</dbReference>
<evidence type="ECO:0000256" key="1">
    <source>
        <dbReference type="ARBA" id="ARBA00009884"/>
    </source>
</evidence>
<accession>A0AAV7ZBY5</accession>
<organism evidence="2 4">
    <name type="scientific">Anaeramoeba flamelloides</name>
    <dbReference type="NCBI Taxonomy" id="1746091"/>
    <lineage>
        <taxon>Eukaryota</taxon>
        <taxon>Metamonada</taxon>
        <taxon>Anaeramoebidae</taxon>
        <taxon>Anaeramoeba</taxon>
    </lineage>
</organism>
<evidence type="ECO:0000313" key="2">
    <source>
        <dbReference type="EMBL" id="KAJ3438446.1"/>
    </source>
</evidence>
<comment type="caution">
    <text evidence="2">The sequence shown here is derived from an EMBL/GenBank/DDBJ whole genome shotgun (WGS) entry which is preliminary data.</text>
</comment>
<dbReference type="SUPFAM" id="SSF56815">
    <property type="entry name" value="Sec1/munc18-like (SM) proteins"/>
    <property type="match status" value="1"/>
</dbReference>
<dbReference type="InterPro" id="IPR043154">
    <property type="entry name" value="Sec-1-like_dom1"/>
</dbReference>
<dbReference type="Gene3D" id="3.90.830.10">
    <property type="entry name" value="Syntaxin Binding Protein 1, Chain A, domain 2"/>
    <property type="match status" value="1"/>
</dbReference>
<protein>
    <submittedName>
        <fullName evidence="2">Vacuolar protein sorting-associated protein 33a</fullName>
    </submittedName>
</protein>
<dbReference type="AlphaFoldDB" id="A0AAV7ZBY5"/>
<dbReference type="Pfam" id="PF00995">
    <property type="entry name" value="Sec1"/>
    <property type="match status" value="1"/>
</dbReference>